<dbReference type="PANTHER" id="PTHR46796">
    <property type="entry name" value="HTH-TYPE TRANSCRIPTIONAL ACTIVATOR RHAS-RELATED"/>
    <property type="match status" value="1"/>
</dbReference>
<dbReference type="Pfam" id="PF14525">
    <property type="entry name" value="AraC_binding_2"/>
    <property type="match status" value="1"/>
</dbReference>
<dbReference type="Pfam" id="PF12833">
    <property type="entry name" value="HTH_18"/>
    <property type="match status" value="1"/>
</dbReference>
<dbReference type="InterPro" id="IPR050204">
    <property type="entry name" value="AraC_XylS_family_regulators"/>
</dbReference>
<evidence type="ECO:0000256" key="2">
    <source>
        <dbReference type="ARBA" id="ARBA00023125"/>
    </source>
</evidence>
<evidence type="ECO:0000313" key="5">
    <source>
        <dbReference type="EMBL" id="MFI2159207.1"/>
    </source>
</evidence>
<feature type="domain" description="HTH araC/xylS-type" evidence="4">
    <location>
        <begin position="218"/>
        <end position="319"/>
    </location>
</feature>
<keyword evidence="6" id="KW-1185">Reference proteome</keyword>
<evidence type="ECO:0000259" key="4">
    <source>
        <dbReference type="PROSITE" id="PS01124"/>
    </source>
</evidence>
<dbReference type="SUPFAM" id="SSF46689">
    <property type="entry name" value="Homeodomain-like"/>
    <property type="match status" value="1"/>
</dbReference>
<comment type="caution">
    <text evidence="5">The sequence shown here is derived from an EMBL/GenBank/DDBJ whole genome shotgun (WGS) entry which is preliminary data.</text>
</comment>
<dbReference type="InterPro" id="IPR009057">
    <property type="entry name" value="Homeodomain-like_sf"/>
</dbReference>
<evidence type="ECO:0000256" key="1">
    <source>
        <dbReference type="ARBA" id="ARBA00023015"/>
    </source>
</evidence>
<dbReference type="InterPro" id="IPR035418">
    <property type="entry name" value="AraC-bd_2"/>
</dbReference>
<keyword evidence="2" id="KW-0238">DNA-binding</keyword>
<proteinExistence type="predicted"/>
<dbReference type="EMBL" id="JBIRWM010000013">
    <property type="protein sequence ID" value="MFI2159207.1"/>
    <property type="molecule type" value="Genomic_DNA"/>
</dbReference>
<gene>
    <name evidence="5" type="ORF">ACH49L_26555</name>
</gene>
<evidence type="ECO:0000313" key="6">
    <source>
        <dbReference type="Proteomes" id="UP001611397"/>
    </source>
</evidence>
<dbReference type="SMART" id="SM00342">
    <property type="entry name" value="HTH_ARAC"/>
    <property type="match status" value="1"/>
</dbReference>
<name>A0ABW7VCU9_STROI</name>
<dbReference type="Proteomes" id="UP001611397">
    <property type="component" value="Unassembled WGS sequence"/>
</dbReference>
<dbReference type="PROSITE" id="PS01124">
    <property type="entry name" value="HTH_ARAC_FAMILY_2"/>
    <property type="match status" value="1"/>
</dbReference>
<organism evidence="5 6">
    <name type="scientific">Streptomyces olivaceoviridis</name>
    <name type="common">Streptomyces corchorusii</name>
    <dbReference type="NCBI Taxonomy" id="1921"/>
    <lineage>
        <taxon>Bacteria</taxon>
        <taxon>Bacillati</taxon>
        <taxon>Actinomycetota</taxon>
        <taxon>Actinomycetes</taxon>
        <taxon>Kitasatosporales</taxon>
        <taxon>Streptomycetaceae</taxon>
        <taxon>Streptomyces</taxon>
    </lineage>
</organism>
<keyword evidence="1" id="KW-0805">Transcription regulation</keyword>
<reference evidence="5 6" key="1">
    <citation type="submission" date="2024-10" db="EMBL/GenBank/DDBJ databases">
        <title>The Natural Products Discovery Center: Release of the First 8490 Sequenced Strains for Exploring Actinobacteria Biosynthetic Diversity.</title>
        <authorList>
            <person name="Kalkreuter E."/>
            <person name="Kautsar S.A."/>
            <person name="Yang D."/>
            <person name="Bader C.D."/>
            <person name="Teijaro C.N."/>
            <person name="Fluegel L."/>
            <person name="Davis C.M."/>
            <person name="Simpson J.R."/>
            <person name="Lauterbach L."/>
            <person name="Steele A.D."/>
            <person name="Gui C."/>
            <person name="Meng S."/>
            <person name="Li G."/>
            <person name="Viehrig K."/>
            <person name="Ye F."/>
            <person name="Su P."/>
            <person name="Kiefer A.F."/>
            <person name="Nichols A."/>
            <person name="Cepeda A.J."/>
            <person name="Yan W."/>
            <person name="Fan B."/>
            <person name="Jiang Y."/>
            <person name="Adhikari A."/>
            <person name="Zheng C.-J."/>
            <person name="Schuster L."/>
            <person name="Cowan T.M."/>
            <person name="Smanski M.J."/>
            <person name="Chevrette M.G."/>
            <person name="De Carvalho L.P.S."/>
            <person name="Shen B."/>
        </authorList>
    </citation>
    <scope>NUCLEOTIDE SEQUENCE [LARGE SCALE GENOMIC DNA]</scope>
    <source>
        <strain evidence="5 6">NPDC020295</strain>
    </source>
</reference>
<evidence type="ECO:0000256" key="3">
    <source>
        <dbReference type="ARBA" id="ARBA00023163"/>
    </source>
</evidence>
<dbReference type="Gene3D" id="1.10.10.60">
    <property type="entry name" value="Homeodomain-like"/>
    <property type="match status" value="1"/>
</dbReference>
<dbReference type="RefSeq" id="WP_398780915.1">
    <property type="nucleotide sequence ID" value="NZ_JBIRUT010000015.1"/>
</dbReference>
<dbReference type="PROSITE" id="PS00041">
    <property type="entry name" value="HTH_ARAC_FAMILY_1"/>
    <property type="match status" value="1"/>
</dbReference>
<keyword evidence="3" id="KW-0804">Transcription</keyword>
<sequence>MMIEKTFRSHDVPSTDRFDAWRKRLGRHVSPLGSGSDEGEGFRAETRLLRLGGSRVWSTTVDPATIRRTPELVRQSDPGVYTLILPLRGESEVAQGDREAVHGPFDMHVLDSSQPVHLRLLGGPSVYLIGADVPKAGFPLPPSWMDQLLTRRLPGREGVGALLSGFLMQLTDDSQSYRSSDGPRLEAALLELLTALFAHHLDANDSGAPNSARHALVLRIQAFIRQHLRDPQLTPSAIAAAHHISVSYLHRIFQGEGTTVSSWIREQRLANARRDLADPTLRDTPIHVIASRWGFPRAADFSRVFRNAYGIPPRDYRDHARLNPALPASHSVTPAK</sequence>
<dbReference type="InterPro" id="IPR018060">
    <property type="entry name" value="HTH_AraC"/>
</dbReference>
<protein>
    <submittedName>
        <fullName evidence="5">Helix-turn-helix domain-containing protein</fullName>
    </submittedName>
</protein>
<dbReference type="PANTHER" id="PTHR46796:SF6">
    <property type="entry name" value="ARAC SUBFAMILY"/>
    <property type="match status" value="1"/>
</dbReference>
<accession>A0ABW7VCU9</accession>
<dbReference type="InterPro" id="IPR018062">
    <property type="entry name" value="HTH_AraC-typ_CS"/>
</dbReference>